<sequence>MVSPVTGSRRADDLPGMSRVRARTETMPGCPMSATTVCSIALIPDRWFSLRWPTDDFLLRERRSDRQARRLAGVLLYASSLCQTCFLFIPPRCLSSLPLWHFREGFQGPFSHPRPALFMLFIQREKHTCPTTFRHQPRHGPNVQMAWSFVNASLAQARAMSCVPDWLASLDYLGMQV</sequence>
<evidence type="ECO:0000313" key="1">
    <source>
        <dbReference type="EMBL" id="KAH7170456.1"/>
    </source>
</evidence>
<comment type="caution">
    <text evidence="1">The sequence shown here is derived from an EMBL/GenBank/DDBJ whole genome shotgun (WGS) entry which is preliminary data.</text>
</comment>
<dbReference type="AlphaFoldDB" id="A0A9P9FPX2"/>
<gene>
    <name evidence="1" type="ORF">EDB81DRAFT_165943</name>
</gene>
<organism evidence="1 2">
    <name type="scientific">Dactylonectria macrodidyma</name>
    <dbReference type="NCBI Taxonomy" id="307937"/>
    <lineage>
        <taxon>Eukaryota</taxon>
        <taxon>Fungi</taxon>
        <taxon>Dikarya</taxon>
        <taxon>Ascomycota</taxon>
        <taxon>Pezizomycotina</taxon>
        <taxon>Sordariomycetes</taxon>
        <taxon>Hypocreomycetidae</taxon>
        <taxon>Hypocreales</taxon>
        <taxon>Nectriaceae</taxon>
        <taxon>Dactylonectria</taxon>
    </lineage>
</organism>
<proteinExistence type="predicted"/>
<dbReference type="EMBL" id="JAGMUV010000002">
    <property type="protein sequence ID" value="KAH7170456.1"/>
    <property type="molecule type" value="Genomic_DNA"/>
</dbReference>
<name>A0A9P9FPX2_9HYPO</name>
<keyword evidence="2" id="KW-1185">Reference proteome</keyword>
<reference evidence="1" key="1">
    <citation type="journal article" date="2021" name="Nat. Commun.">
        <title>Genetic determinants of endophytism in the Arabidopsis root mycobiome.</title>
        <authorList>
            <person name="Mesny F."/>
            <person name="Miyauchi S."/>
            <person name="Thiergart T."/>
            <person name="Pickel B."/>
            <person name="Atanasova L."/>
            <person name="Karlsson M."/>
            <person name="Huettel B."/>
            <person name="Barry K.W."/>
            <person name="Haridas S."/>
            <person name="Chen C."/>
            <person name="Bauer D."/>
            <person name="Andreopoulos W."/>
            <person name="Pangilinan J."/>
            <person name="LaButti K."/>
            <person name="Riley R."/>
            <person name="Lipzen A."/>
            <person name="Clum A."/>
            <person name="Drula E."/>
            <person name="Henrissat B."/>
            <person name="Kohler A."/>
            <person name="Grigoriev I.V."/>
            <person name="Martin F.M."/>
            <person name="Hacquard S."/>
        </authorList>
    </citation>
    <scope>NUCLEOTIDE SEQUENCE</scope>
    <source>
        <strain evidence="1">MPI-CAGE-AT-0147</strain>
    </source>
</reference>
<protein>
    <submittedName>
        <fullName evidence="1">Uncharacterized protein</fullName>
    </submittedName>
</protein>
<accession>A0A9P9FPX2</accession>
<evidence type="ECO:0000313" key="2">
    <source>
        <dbReference type="Proteomes" id="UP000738349"/>
    </source>
</evidence>
<dbReference type="Proteomes" id="UP000738349">
    <property type="component" value="Unassembled WGS sequence"/>
</dbReference>